<feature type="chain" id="PRO_5015921007" description="DUF4168 domain-containing protein" evidence="1">
    <location>
        <begin position="32"/>
        <end position="179"/>
    </location>
</feature>
<evidence type="ECO:0000259" key="2">
    <source>
        <dbReference type="Pfam" id="PF13767"/>
    </source>
</evidence>
<reference evidence="3 4" key="2">
    <citation type="submission" date="2018-06" db="EMBL/GenBank/DDBJ databases">
        <title>Metagenomic assembly of (sub)arctic Cyanobacteria and their associated microbiome from non-axenic cultures.</title>
        <authorList>
            <person name="Baurain D."/>
        </authorList>
    </citation>
    <scope>NUCLEOTIDE SEQUENCE [LARGE SCALE GENOMIC DNA]</scope>
    <source>
        <strain evidence="3">ULC041bin1</strain>
    </source>
</reference>
<dbReference type="Pfam" id="PF13767">
    <property type="entry name" value="DUF4168"/>
    <property type="match status" value="1"/>
</dbReference>
<evidence type="ECO:0000256" key="1">
    <source>
        <dbReference type="SAM" id="SignalP"/>
    </source>
</evidence>
<comment type="caution">
    <text evidence="3">The sequence shown here is derived from an EMBL/GenBank/DDBJ whole genome shotgun (WGS) entry which is preliminary data.</text>
</comment>
<dbReference type="EMBL" id="QBMN01000089">
    <property type="protein sequence ID" value="PZO39346.1"/>
    <property type="molecule type" value="Genomic_DNA"/>
</dbReference>
<sequence length="179" mass="18476">MIHRLINFLPMSHRALAVAVTAASLTMLASGAGVQLPVAGGITLGAAAYAQDSGVSPEEVAGYAASVLEMDSPRNEALAQINTLLTGTGQDIGSIDMSCTGTANLNQLPRSLRTGVRTVVVDYCNQASSIVQANGLTVRKFNSITAAHPQDPALAEQIRAAMVQLQQSQGSSRANGNSN</sequence>
<keyword evidence="1" id="KW-0732">Signal</keyword>
<evidence type="ECO:0000313" key="3">
    <source>
        <dbReference type="EMBL" id="PZO39346.1"/>
    </source>
</evidence>
<accession>A0A2W4W3W8</accession>
<protein>
    <recommendedName>
        <fullName evidence="2">DUF4168 domain-containing protein</fullName>
    </recommendedName>
</protein>
<proteinExistence type="predicted"/>
<organism evidence="3 4">
    <name type="scientific">Shackletoniella antarctica</name>
    <dbReference type="NCBI Taxonomy" id="268115"/>
    <lineage>
        <taxon>Bacteria</taxon>
        <taxon>Bacillati</taxon>
        <taxon>Cyanobacteriota</taxon>
        <taxon>Cyanophyceae</taxon>
        <taxon>Oculatellales</taxon>
        <taxon>Oculatellaceae</taxon>
        <taxon>Shackletoniella</taxon>
    </lineage>
</organism>
<dbReference type="Proteomes" id="UP000249081">
    <property type="component" value="Unassembled WGS sequence"/>
</dbReference>
<feature type="domain" description="DUF4168" evidence="2">
    <location>
        <begin position="56"/>
        <end position="158"/>
    </location>
</feature>
<reference evidence="4" key="1">
    <citation type="submission" date="2018-04" db="EMBL/GenBank/DDBJ databases">
        <authorList>
            <person name="Cornet L."/>
        </authorList>
    </citation>
    <scope>NUCLEOTIDE SEQUENCE [LARGE SCALE GENOMIC DNA]</scope>
</reference>
<feature type="signal peptide" evidence="1">
    <location>
        <begin position="1"/>
        <end position="31"/>
    </location>
</feature>
<name>A0A2W4W3W8_9CYAN</name>
<evidence type="ECO:0000313" key="4">
    <source>
        <dbReference type="Proteomes" id="UP000249081"/>
    </source>
</evidence>
<dbReference type="InterPro" id="IPR025433">
    <property type="entry name" value="DUF4168"/>
</dbReference>
<gene>
    <name evidence="3" type="ORF">DCF17_13325</name>
</gene>
<dbReference type="AlphaFoldDB" id="A0A2W4W3W8"/>